<evidence type="ECO:0000259" key="4">
    <source>
        <dbReference type="PROSITE" id="PS50213"/>
    </source>
</evidence>
<evidence type="ECO:0000256" key="1">
    <source>
        <dbReference type="ARBA" id="ARBA00022729"/>
    </source>
</evidence>
<organism evidence="5 6">
    <name type="scientific">Actinopolyspora mortivallis</name>
    <dbReference type="NCBI Taxonomy" id="33906"/>
    <lineage>
        <taxon>Bacteria</taxon>
        <taxon>Bacillati</taxon>
        <taxon>Actinomycetota</taxon>
        <taxon>Actinomycetes</taxon>
        <taxon>Actinopolysporales</taxon>
        <taxon>Actinopolysporaceae</taxon>
        <taxon>Actinopolyspora</taxon>
    </lineage>
</organism>
<name>A0A2T0GUG4_ACTMO</name>
<feature type="compositionally biased region" description="Polar residues" evidence="2">
    <location>
        <begin position="30"/>
        <end position="44"/>
    </location>
</feature>
<dbReference type="AlphaFoldDB" id="A0A2T0GUG4"/>
<dbReference type="PANTHER" id="PTHR10900:SF77">
    <property type="entry name" value="FI19380P1"/>
    <property type="match status" value="1"/>
</dbReference>
<protein>
    <submittedName>
        <fullName evidence="5">Fasciclin</fullName>
    </submittedName>
</protein>
<dbReference type="SUPFAM" id="SSF82153">
    <property type="entry name" value="FAS1 domain"/>
    <property type="match status" value="1"/>
</dbReference>
<sequence>MTHSRAKAAVTGAVASLALLLTACGGAETETGNQQQDQSSSMESGSGDERGQQSRDETSGKQGTTTVDDIYGPAASQVPTDPNDEGSAKGMVDDPVATAASNNPLLSDLTKAVKTAGLVDTLNNQDQQYTVFAPANSAFEELPPDTLKALLNDPAKKEQLRSILTYHVVPERMDAQDLGEAGEVPTVNGEKVSISGSGENIEIGDAKVLVGNIPTANATVFVIDKVLMPEQG</sequence>
<dbReference type="Proteomes" id="UP000239352">
    <property type="component" value="Unassembled WGS sequence"/>
</dbReference>
<evidence type="ECO:0000313" key="5">
    <source>
        <dbReference type="EMBL" id="PRW62741.1"/>
    </source>
</evidence>
<feature type="signal peptide" evidence="3">
    <location>
        <begin position="1"/>
        <end position="23"/>
    </location>
</feature>
<dbReference type="EMBL" id="PVSR01000026">
    <property type="protein sequence ID" value="PRW62741.1"/>
    <property type="molecule type" value="Genomic_DNA"/>
</dbReference>
<accession>A0A2T0GUG4</accession>
<dbReference type="FunFam" id="2.30.180.10:FF:000019">
    <property type="entry name" value="Cell surface lipoprotein"/>
    <property type="match status" value="1"/>
</dbReference>
<dbReference type="PROSITE" id="PS50213">
    <property type="entry name" value="FAS1"/>
    <property type="match status" value="1"/>
</dbReference>
<dbReference type="RefSeq" id="WP_106114415.1">
    <property type="nucleotide sequence ID" value="NZ_PVSR01000026.1"/>
</dbReference>
<dbReference type="Gene3D" id="2.30.180.10">
    <property type="entry name" value="FAS1 domain"/>
    <property type="match status" value="1"/>
</dbReference>
<feature type="chain" id="PRO_5039478045" evidence="3">
    <location>
        <begin position="24"/>
        <end position="232"/>
    </location>
</feature>
<reference evidence="5 6" key="1">
    <citation type="submission" date="2018-03" db="EMBL/GenBank/DDBJ databases">
        <title>Actinopolyspora mortivallis from Sahara, screening for active biomolecules.</title>
        <authorList>
            <person name="Selama O."/>
            <person name="Wellington E.M.H."/>
            <person name="Hacene H."/>
        </authorList>
    </citation>
    <scope>NUCLEOTIDE SEQUENCE [LARGE SCALE GENOMIC DNA]</scope>
    <source>
        <strain evidence="5 6">M5A</strain>
    </source>
</reference>
<gene>
    <name evidence="5" type="ORF">CEP50_14085</name>
</gene>
<keyword evidence="1 3" id="KW-0732">Signal</keyword>
<evidence type="ECO:0000313" key="6">
    <source>
        <dbReference type="Proteomes" id="UP000239352"/>
    </source>
</evidence>
<dbReference type="STRING" id="1050202.GCA_000384035_01708"/>
<dbReference type="InterPro" id="IPR036378">
    <property type="entry name" value="FAS1_dom_sf"/>
</dbReference>
<dbReference type="SMART" id="SM00554">
    <property type="entry name" value="FAS1"/>
    <property type="match status" value="1"/>
</dbReference>
<dbReference type="PANTHER" id="PTHR10900">
    <property type="entry name" value="PERIOSTIN-RELATED"/>
    <property type="match status" value="1"/>
</dbReference>
<keyword evidence="6" id="KW-1185">Reference proteome</keyword>
<feature type="compositionally biased region" description="Basic and acidic residues" evidence="2">
    <location>
        <begin position="47"/>
        <end position="59"/>
    </location>
</feature>
<proteinExistence type="predicted"/>
<dbReference type="Pfam" id="PF02469">
    <property type="entry name" value="Fasciclin"/>
    <property type="match status" value="1"/>
</dbReference>
<dbReference type="InterPro" id="IPR000782">
    <property type="entry name" value="FAS1_domain"/>
</dbReference>
<comment type="caution">
    <text evidence="5">The sequence shown here is derived from an EMBL/GenBank/DDBJ whole genome shotgun (WGS) entry which is preliminary data.</text>
</comment>
<dbReference type="InterPro" id="IPR050904">
    <property type="entry name" value="Adhesion/Biosynth-related"/>
</dbReference>
<evidence type="ECO:0000256" key="3">
    <source>
        <dbReference type="SAM" id="SignalP"/>
    </source>
</evidence>
<dbReference type="PROSITE" id="PS51257">
    <property type="entry name" value="PROKAR_LIPOPROTEIN"/>
    <property type="match status" value="1"/>
</dbReference>
<feature type="domain" description="FAS1" evidence="4">
    <location>
        <begin position="93"/>
        <end position="227"/>
    </location>
</feature>
<feature type="region of interest" description="Disordered" evidence="2">
    <location>
        <begin position="29"/>
        <end position="102"/>
    </location>
</feature>
<evidence type="ECO:0000256" key="2">
    <source>
        <dbReference type="SAM" id="MobiDB-lite"/>
    </source>
</evidence>
<dbReference type="InParanoid" id="A0A2T0GUG4"/>